<accession>A0A9N9TV38</accession>
<dbReference type="EMBL" id="OU900099">
    <property type="protein sequence ID" value="CAG9863217.1"/>
    <property type="molecule type" value="Genomic_DNA"/>
</dbReference>
<dbReference type="Pfam" id="PF01593">
    <property type="entry name" value="Amino_oxidase"/>
    <property type="match status" value="1"/>
</dbReference>
<dbReference type="InterPro" id="IPR002937">
    <property type="entry name" value="Amino_oxidase"/>
</dbReference>
<dbReference type="InterPro" id="IPR036188">
    <property type="entry name" value="FAD/NAD-bd_sf"/>
</dbReference>
<keyword evidence="4" id="KW-1185">Reference proteome</keyword>
<reference evidence="3" key="1">
    <citation type="submission" date="2022-01" db="EMBL/GenBank/DDBJ databases">
        <authorList>
            <person name="King R."/>
        </authorList>
    </citation>
    <scope>NUCLEOTIDE SEQUENCE</scope>
</reference>
<evidence type="ECO:0000256" key="1">
    <source>
        <dbReference type="SAM" id="SignalP"/>
    </source>
</evidence>
<dbReference type="GO" id="GO:0046592">
    <property type="term" value="F:polyamine oxidase activity"/>
    <property type="evidence" value="ECO:0007669"/>
    <property type="project" value="TreeGrafter"/>
</dbReference>
<dbReference type="Gene3D" id="3.90.660.10">
    <property type="match status" value="1"/>
</dbReference>
<organism evidence="3 4">
    <name type="scientific">Phyllotreta striolata</name>
    <name type="common">Striped flea beetle</name>
    <name type="synonym">Crioceris striolata</name>
    <dbReference type="NCBI Taxonomy" id="444603"/>
    <lineage>
        <taxon>Eukaryota</taxon>
        <taxon>Metazoa</taxon>
        <taxon>Ecdysozoa</taxon>
        <taxon>Arthropoda</taxon>
        <taxon>Hexapoda</taxon>
        <taxon>Insecta</taxon>
        <taxon>Pterygota</taxon>
        <taxon>Neoptera</taxon>
        <taxon>Endopterygota</taxon>
        <taxon>Coleoptera</taxon>
        <taxon>Polyphaga</taxon>
        <taxon>Cucujiformia</taxon>
        <taxon>Chrysomeloidea</taxon>
        <taxon>Chrysomelidae</taxon>
        <taxon>Galerucinae</taxon>
        <taxon>Alticini</taxon>
        <taxon>Phyllotreta</taxon>
    </lineage>
</organism>
<proteinExistence type="predicted"/>
<dbReference type="Gene3D" id="3.50.50.60">
    <property type="entry name" value="FAD/NAD(P)-binding domain"/>
    <property type="match status" value="1"/>
</dbReference>
<dbReference type="PANTHER" id="PTHR10742">
    <property type="entry name" value="FLAVIN MONOAMINE OXIDASE"/>
    <property type="match status" value="1"/>
</dbReference>
<dbReference type="PANTHER" id="PTHR10742:SF398">
    <property type="entry name" value="AMINE OXIDASE DOMAIN-CONTAINING PROTEIN-RELATED"/>
    <property type="match status" value="1"/>
</dbReference>
<sequence length="488" mass="54905">MVKFDFIFAVFLLVSRIKIARCMDDAVVIIGAGASGMTAASALLEAGYQDVLVLEAEPRIGGRIHTVVSNGTKLDLGAQWCDGQKSNIVYEKLSEWNLLEMLRRDHFPKQFYHSDRRNISYEFSGELAGIFRDAEGELRDSTKNLGDALQERYTQVINTKYNKSQEKLRISRDALSYLSHLVLRTRGAASWSVAAAYDPDYYNKQGFAYGWKDGFSSFFDALTRKHRINDKILLGKRVAKIVYGDALTKNVPVKVICSDNSVYPAKRVIVTSSLGVLKENVESMFEPPVNASKLTAIGNIGYGAVLKVFASFEANWWGNSPGFNFIWSDKDKADATIKFPFGPKNSKGESWITEHFHIFAVPDSKVLLVWYTGELVPIIEKMDQEILKDGIYFTLNLFLGHLFDVLKPITILRSNWKSNPNFRGTNSFASLKTTDQDRRNLQEPIVNSLGEPLIQFAGEATSIHRYSSVQGAVESGYREADRLIKLRK</sequence>
<dbReference type="InterPro" id="IPR050281">
    <property type="entry name" value="Flavin_monoamine_oxidase"/>
</dbReference>
<feature type="domain" description="Amine oxidase" evidence="2">
    <location>
        <begin position="35"/>
        <end position="484"/>
    </location>
</feature>
<evidence type="ECO:0000313" key="4">
    <source>
        <dbReference type="Proteomes" id="UP001153712"/>
    </source>
</evidence>
<dbReference type="Proteomes" id="UP001153712">
    <property type="component" value="Chromosome 6"/>
</dbReference>
<protein>
    <recommendedName>
        <fullName evidence="2">Amine oxidase domain-containing protein</fullName>
    </recommendedName>
</protein>
<name>A0A9N9TV38_PHYSR</name>
<feature type="signal peptide" evidence="1">
    <location>
        <begin position="1"/>
        <end position="22"/>
    </location>
</feature>
<evidence type="ECO:0000259" key="2">
    <source>
        <dbReference type="Pfam" id="PF01593"/>
    </source>
</evidence>
<evidence type="ECO:0000313" key="3">
    <source>
        <dbReference type="EMBL" id="CAG9863217.1"/>
    </source>
</evidence>
<gene>
    <name evidence="3" type="ORF">PHYEVI_LOCUS9516</name>
</gene>
<feature type="chain" id="PRO_5040229235" description="Amine oxidase domain-containing protein" evidence="1">
    <location>
        <begin position="23"/>
        <end position="488"/>
    </location>
</feature>
<keyword evidence="1" id="KW-0732">Signal</keyword>
<dbReference type="OrthoDB" id="5046242at2759"/>
<dbReference type="AlphaFoldDB" id="A0A9N9TV38"/>
<dbReference type="SUPFAM" id="SSF54373">
    <property type="entry name" value="FAD-linked reductases, C-terminal domain"/>
    <property type="match status" value="1"/>
</dbReference>
<dbReference type="SUPFAM" id="SSF51905">
    <property type="entry name" value="FAD/NAD(P)-binding domain"/>
    <property type="match status" value="1"/>
</dbReference>